<gene>
    <name evidence="1" type="primary">168</name>
    <name evidence="1" type="ORF">PBI_ONEUP_168</name>
</gene>
<dbReference type="OrthoDB" id="40821at10239"/>
<dbReference type="GeneID" id="28800626"/>
<organism evidence="1 2">
    <name type="scientific">Gordonia phage OneUp</name>
    <dbReference type="NCBI Taxonomy" id="1838074"/>
    <lineage>
        <taxon>Viruses</taxon>
        <taxon>Duplodnaviria</taxon>
        <taxon>Heunggongvirae</taxon>
        <taxon>Uroviricota</taxon>
        <taxon>Caudoviricetes</taxon>
        <taxon>Oneupvirus</taxon>
        <taxon>Oneupvirus oneup</taxon>
    </lineage>
</organism>
<dbReference type="KEGG" id="vg:28800626"/>
<proteinExistence type="predicted"/>
<accession>A0A160DF39</accession>
<dbReference type="RefSeq" id="YP_009274584.1">
    <property type="nucleotide sequence ID" value="NC_030917.1"/>
</dbReference>
<dbReference type="Proteomes" id="UP000204609">
    <property type="component" value="Segment"/>
</dbReference>
<name>A0A160DF39_9CAUD</name>
<sequence length="62" mass="6971">MSRHSTDNKRLVPTDALAHIYDLWDDVTWGELRGTKPYVSSGRHARPVVSLVKRVSLVKLAA</sequence>
<evidence type="ECO:0000313" key="1">
    <source>
        <dbReference type="EMBL" id="ANA86501.1"/>
    </source>
</evidence>
<evidence type="ECO:0000313" key="2">
    <source>
        <dbReference type="Proteomes" id="UP000204609"/>
    </source>
</evidence>
<dbReference type="EMBL" id="KU998245">
    <property type="protein sequence ID" value="ANA86501.1"/>
    <property type="molecule type" value="Genomic_DNA"/>
</dbReference>
<reference evidence="2" key="1">
    <citation type="submission" date="2016-03" db="EMBL/GenBank/DDBJ databases">
        <authorList>
            <person name="Ploux O."/>
        </authorList>
    </citation>
    <scope>NUCLEOTIDE SEQUENCE [LARGE SCALE GENOMIC DNA]</scope>
</reference>
<keyword evidence="2" id="KW-1185">Reference proteome</keyword>
<protein>
    <submittedName>
        <fullName evidence="1">Uncharacterized protein</fullName>
    </submittedName>
</protein>